<evidence type="ECO:0000313" key="1">
    <source>
        <dbReference type="EMBL" id="KAG7098345.1"/>
    </source>
</evidence>
<dbReference type="Proteomes" id="UP001049176">
    <property type="component" value="Chromosome 1"/>
</dbReference>
<reference evidence="1" key="1">
    <citation type="journal article" date="2021" name="Genome Biol. Evol.">
        <title>The assembled and annotated genome of the fairy-ring fungus Marasmius oreades.</title>
        <authorList>
            <person name="Hiltunen M."/>
            <person name="Ament-Velasquez S.L."/>
            <person name="Johannesson H."/>
        </authorList>
    </citation>
    <scope>NUCLEOTIDE SEQUENCE</scope>
    <source>
        <strain evidence="1">03SP1</strain>
    </source>
</reference>
<organism evidence="1 2">
    <name type="scientific">Marasmius oreades</name>
    <name type="common">fairy-ring Marasmius</name>
    <dbReference type="NCBI Taxonomy" id="181124"/>
    <lineage>
        <taxon>Eukaryota</taxon>
        <taxon>Fungi</taxon>
        <taxon>Dikarya</taxon>
        <taxon>Basidiomycota</taxon>
        <taxon>Agaricomycotina</taxon>
        <taxon>Agaricomycetes</taxon>
        <taxon>Agaricomycetidae</taxon>
        <taxon>Agaricales</taxon>
        <taxon>Marasmiineae</taxon>
        <taxon>Marasmiaceae</taxon>
        <taxon>Marasmius</taxon>
    </lineage>
</organism>
<evidence type="ECO:0000313" key="2">
    <source>
        <dbReference type="Proteomes" id="UP001049176"/>
    </source>
</evidence>
<sequence>MDLHLNRSEDAYRRSLASVLDPLGLFVLMMKSSLHVSLAEDFTKTKFPFTSARLGLPSSSLSFDKRCRLSRPGGVEAHSSVPWTDESNSKVVLLKVNSLSLTTGQTRCMVDVLQMSQPDTFGATQSCIKGLEIVHRECSALTHMFWNTFHSPTQT</sequence>
<gene>
    <name evidence="1" type="ORF">E1B28_000304</name>
</gene>
<dbReference type="EMBL" id="CM032181">
    <property type="protein sequence ID" value="KAG7098345.1"/>
    <property type="molecule type" value="Genomic_DNA"/>
</dbReference>
<dbReference type="GeneID" id="66069380"/>
<proteinExistence type="predicted"/>
<protein>
    <submittedName>
        <fullName evidence="1">Uncharacterized protein</fullName>
    </submittedName>
</protein>
<name>A0A9P7V181_9AGAR</name>
<dbReference type="KEGG" id="more:E1B28_000304"/>
<accession>A0A9P7V181</accession>
<dbReference type="AlphaFoldDB" id="A0A9P7V181"/>
<dbReference type="RefSeq" id="XP_043014815.1">
    <property type="nucleotide sequence ID" value="XM_043146115.1"/>
</dbReference>
<comment type="caution">
    <text evidence="1">The sequence shown here is derived from an EMBL/GenBank/DDBJ whole genome shotgun (WGS) entry which is preliminary data.</text>
</comment>
<keyword evidence="2" id="KW-1185">Reference proteome</keyword>